<gene>
    <name evidence="1" type="ORF">FWK35_00031994</name>
</gene>
<comment type="caution">
    <text evidence="1">The sequence shown here is derived from an EMBL/GenBank/DDBJ whole genome shotgun (WGS) entry which is preliminary data.</text>
</comment>
<accession>A0A6G0Y8B1</accession>
<proteinExistence type="predicted"/>
<sequence length="77" mass="8708">TSNLWDHMKRKHSTLLEAEKLVSELEQLDDVSNVSIMNDQQPTSTGKIIIILYLAKSTSNPIKRSCLAYSTVTKFLI</sequence>
<dbReference type="AlphaFoldDB" id="A0A6G0Y8B1"/>
<keyword evidence="2" id="KW-1185">Reference proteome</keyword>
<dbReference type="Proteomes" id="UP000478052">
    <property type="component" value="Unassembled WGS sequence"/>
</dbReference>
<evidence type="ECO:0000313" key="2">
    <source>
        <dbReference type="Proteomes" id="UP000478052"/>
    </source>
</evidence>
<dbReference type="EMBL" id="VUJU01005566">
    <property type="protein sequence ID" value="KAF0750852.1"/>
    <property type="molecule type" value="Genomic_DNA"/>
</dbReference>
<organism evidence="1 2">
    <name type="scientific">Aphis craccivora</name>
    <name type="common">Cowpea aphid</name>
    <dbReference type="NCBI Taxonomy" id="307492"/>
    <lineage>
        <taxon>Eukaryota</taxon>
        <taxon>Metazoa</taxon>
        <taxon>Ecdysozoa</taxon>
        <taxon>Arthropoda</taxon>
        <taxon>Hexapoda</taxon>
        <taxon>Insecta</taxon>
        <taxon>Pterygota</taxon>
        <taxon>Neoptera</taxon>
        <taxon>Paraneoptera</taxon>
        <taxon>Hemiptera</taxon>
        <taxon>Sternorrhyncha</taxon>
        <taxon>Aphidomorpha</taxon>
        <taxon>Aphidoidea</taxon>
        <taxon>Aphididae</taxon>
        <taxon>Aphidini</taxon>
        <taxon>Aphis</taxon>
        <taxon>Aphis</taxon>
    </lineage>
</organism>
<name>A0A6G0Y8B1_APHCR</name>
<protein>
    <submittedName>
        <fullName evidence="1">Zinc finger BED domain-containing protein 1-like</fullName>
    </submittedName>
</protein>
<evidence type="ECO:0000313" key="1">
    <source>
        <dbReference type="EMBL" id="KAF0750852.1"/>
    </source>
</evidence>
<feature type="non-terminal residue" evidence="1">
    <location>
        <position position="1"/>
    </location>
</feature>
<reference evidence="1 2" key="1">
    <citation type="submission" date="2019-08" db="EMBL/GenBank/DDBJ databases">
        <title>Whole genome of Aphis craccivora.</title>
        <authorList>
            <person name="Voronova N.V."/>
            <person name="Shulinski R.S."/>
            <person name="Bandarenka Y.V."/>
            <person name="Zhorov D.G."/>
            <person name="Warner D."/>
        </authorList>
    </citation>
    <scope>NUCLEOTIDE SEQUENCE [LARGE SCALE GENOMIC DNA]</scope>
    <source>
        <strain evidence="1">180601</strain>
        <tissue evidence="1">Whole Body</tissue>
    </source>
</reference>